<dbReference type="RefSeq" id="WP_127692588.1">
    <property type="nucleotide sequence ID" value="NZ_SACQ01000001.1"/>
</dbReference>
<accession>A0A437QDB1</accession>
<dbReference type="AlphaFoldDB" id="A0A437QDB1"/>
<keyword evidence="3" id="KW-1185">Reference proteome</keyword>
<evidence type="ECO:0000313" key="2">
    <source>
        <dbReference type="EMBL" id="RVU32419.1"/>
    </source>
</evidence>
<sequence length="88" mass="10109">MTYEEMLKAMTPEMHRALRTAVELGKWPNGEKLSEEQRGICLRAVIAYDQQNLPEAERTGYIDRTRPDGTQHGRDPLEPDVLKIITDN</sequence>
<proteinExistence type="predicted"/>
<reference evidence="2 3" key="1">
    <citation type="submission" date="2019-01" db="EMBL/GenBank/DDBJ databases">
        <authorList>
            <person name="Chen W.-M."/>
        </authorList>
    </citation>
    <scope>NUCLEOTIDE SEQUENCE [LARGE SCALE GENOMIC DNA]</scope>
    <source>
        <strain evidence="2 3">HPM-16</strain>
    </source>
</reference>
<evidence type="ECO:0000256" key="1">
    <source>
        <dbReference type="SAM" id="MobiDB-lite"/>
    </source>
</evidence>
<protein>
    <submittedName>
        <fullName evidence="2">DUF1315 family protein</fullName>
    </submittedName>
</protein>
<dbReference type="Pfam" id="PF07023">
    <property type="entry name" value="DUF1315"/>
    <property type="match status" value="1"/>
</dbReference>
<evidence type="ECO:0000313" key="3">
    <source>
        <dbReference type="Proteomes" id="UP000282818"/>
    </source>
</evidence>
<comment type="caution">
    <text evidence="2">The sequence shown here is derived from an EMBL/GenBank/DDBJ whole genome shotgun (WGS) entry which is preliminary data.</text>
</comment>
<name>A0A437QDB1_9GAMM</name>
<dbReference type="InterPro" id="IPR009749">
    <property type="entry name" value="DUF1315"/>
</dbReference>
<organism evidence="2 3">
    <name type="scientific">Neptunomonas marina</name>
    <dbReference type="NCBI Taxonomy" id="1815562"/>
    <lineage>
        <taxon>Bacteria</taxon>
        <taxon>Pseudomonadati</taxon>
        <taxon>Pseudomonadota</taxon>
        <taxon>Gammaproteobacteria</taxon>
        <taxon>Oceanospirillales</taxon>
        <taxon>Oceanospirillaceae</taxon>
        <taxon>Neptunomonas</taxon>
    </lineage>
</organism>
<feature type="region of interest" description="Disordered" evidence="1">
    <location>
        <begin position="57"/>
        <end position="88"/>
    </location>
</feature>
<feature type="compositionally biased region" description="Basic and acidic residues" evidence="1">
    <location>
        <begin position="57"/>
        <end position="81"/>
    </location>
</feature>
<gene>
    <name evidence="2" type="ORF">EOE65_01870</name>
</gene>
<dbReference type="EMBL" id="SACQ01000001">
    <property type="protein sequence ID" value="RVU32419.1"/>
    <property type="molecule type" value="Genomic_DNA"/>
</dbReference>
<dbReference type="Proteomes" id="UP000282818">
    <property type="component" value="Unassembled WGS sequence"/>
</dbReference>